<gene>
    <name evidence="3" type="ORF">DJ017_15940</name>
</gene>
<comment type="caution">
    <text evidence="3">The sequence shown here is derived from an EMBL/GenBank/DDBJ whole genome shotgun (WGS) entry which is preliminary data.</text>
</comment>
<feature type="signal peptide" evidence="1">
    <location>
        <begin position="1"/>
        <end position="24"/>
    </location>
</feature>
<name>A0A328AM01_9CAUL</name>
<dbReference type="RefSeq" id="WP_111529638.1">
    <property type="nucleotide sequence ID" value="NZ_JBHRSG010000003.1"/>
</dbReference>
<dbReference type="InterPro" id="IPR032710">
    <property type="entry name" value="NTF2-like_dom_sf"/>
</dbReference>
<feature type="chain" id="PRO_5016408386" description="DUF4440 domain-containing protein" evidence="1">
    <location>
        <begin position="25"/>
        <end position="151"/>
    </location>
</feature>
<accession>A0A328AM01</accession>
<feature type="domain" description="DUF4440" evidence="2">
    <location>
        <begin position="32"/>
        <end position="139"/>
    </location>
</feature>
<dbReference type="Gene3D" id="3.10.450.50">
    <property type="match status" value="1"/>
</dbReference>
<evidence type="ECO:0000256" key="1">
    <source>
        <dbReference type="SAM" id="SignalP"/>
    </source>
</evidence>
<dbReference type="OrthoDB" id="2860904at2"/>
<reference evidence="4" key="1">
    <citation type="submission" date="2018-05" db="EMBL/GenBank/DDBJ databases">
        <authorList>
            <person name="Li X."/>
        </authorList>
    </citation>
    <scope>NUCLEOTIDE SEQUENCE [LARGE SCALE GENOMIC DNA]</scope>
    <source>
        <strain evidence="4">LX32</strain>
    </source>
</reference>
<sequence length="151" mass="16182">MRAIMMGVGLGLALAAGFAGMAVAAPDDRATVAALDLAYQAAVKANDAESMGRILHPDFVLVVGSGAAASREDLLREARAKSIAWEIQDEEPGTQTVRLFGDTAVVTAKLRLKYMAGGKGYDRRLWFSDTYVRTPQGWRYAFGQASLSLPD</sequence>
<keyword evidence="4" id="KW-1185">Reference proteome</keyword>
<dbReference type="SUPFAM" id="SSF54427">
    <property type="entry name" value="NTF2-like"/>
    <property type="match status" value="1"/>
</dbReference>
<evidence type="ECO:0000259" key="2">
    <source>
        <dbReference type="Pfam" id="PF14534"/>
    </source>
</evidence>
<dbReference type="EMBL" id="QFYQ01000001">
    <property type="protein sequence ID" value="RAK55890.1"/>
    <property type="molecule type" value="Genomic_DNA"/>
</dbReference>
<evidence type="ECO:0000313" key="3">
    <source>
        <dbReference type="EMBL" id="RAK55890.1"/>
    </source>
</evidence>
<keyword evidence="1" id="KW-0732">Signal</keyword>
<dbReference type="InterPro" id="IPR027843">
    <property type="entry name" value="DUF4440"/>
</dbReference>
<dbReference type="Pfam" id="PF14534">
    <property type="entry name" value="DUF4440"/>
    <property type="match status" value="1"/>
</dbReference>
<protein>
    <recommendedName>
        <fullName evidence="2">DUF4440 domain-containing protein</fullName>
    </recommendedName>
</protein>
<organism evidence="3 4">
    <name type="scientific">Phenylobacterium soli</name>
    <dbReference type="NCBI Taxonomy" id="2170551"/>
    <lineage>
        <taxon>Bacteria</taxon>
        <taxon>Pseudomonadati</taxon>
        <taxon>Pseudomonadota</taxon>
        <taxon>Alphaproteobacteria</taxon>
        <taxon>Caulobacterales</taxon>
        <taxon>Caulobacteraceae</taxon>
        <taxon>Phenylobacterium</taxon>
    </lineage>
</organism>
<evidence type="ECO:0000313" key="4">
    <source>
        <dbReference type="Proteomes" id="UP000249254"/>
    </source>
</evidence>
<dbReference type="Proteomes" id="UP000249254">
    <property type="component" value="Unassembled WGS sequence"/>
</dbReference>
<proteinExistence type="predicted"/>
<dbReference type="AlphaFoldDB" id="A0A328AM01"/>